<organism evidence="2">
    <name type="scientific">Echinococcus granulosus</name>
    <name type="common">Hydatid tapeworm</name>
    <dbReference type="NCBI Taxonomy" id="6210"/>
    <lineage>
        <taxon>Eukaryota</taxon>
        <taxon>Metazoa</taxon>
        <taxon>Spiralia</taxon>
        <taxon>Lophotrochozoa</taxon>
        <taxon>Platyhelminthes</taxon>
        <taxon>Cestoda</taxon>
        <taxon>Eucestoda</taxon>
        <taxon>Cyclophyllidea</taxon>
        <taxon>Taeniidae</taxon>
        <taxon>Echinococcus</taxon>
        <taxon>Echinococcus granulosus group</taxon>
    </lineage>
</organism>
<reference evidence="2 3" key="1">
    <citation type="journal article" date="2013" name="Nature">
        <title>The genomes of four tapeworm species reveal adaptations to parasitism.</title>
        <authorList>
            <person name="Tsai I.J."/>
            <person name="Zarowiecki M."/>
            <person name="Holroyd N."/>
            <person name="Garciarrubio A."/>
            <person name="Sanchez-Flores A."/>
            <person name="Brooks K.L."/>
            <person name="Tracey A."/>
            <person name="Bobes R.J."/>
            <person name="Fragoso G."/>
            <person name="Sciutto E."/>
            <person name="Aslett M."/>
            <person name="Beasley H."/>
            <person name="Bennett H.M."/>
            <person name="Cai J."/>
            <person name="Camicia F."/>
            <person name="Clark R."/>
            <person name="Cucher M."/>
            <person name="De Silva N."/>
            <person name="Day T.A."/>
            <person name="Deplazes P."/>
            <person name="Estrada K."/>
            <person name="Fernandez C."/>
            <person name="Holland P.W."/>
            <person name="Hou J."/>
            <person name="Hu S."/>
            <person name="Huckvale T."/>
            <person name="Hung S.S."/>
            <person name="Kamenetzky L."/>
            <person name="Keane J.A."/>
            <person name="Kiss F."/>
            <person name="Koziol U."/>
            <person name="Lambert O."/>
            <person name="Liu K."/>
            <person name="Luo X."/>
            <person name="Luo Y."/>
            <person name="Macchiaroli N."/>
            <person name="Nichol S."/>
            <person name="Paps J."/>
            <person name="Parkinson J."/>
            <person name="Pouchkina-Stantcheva N."/>
            <person name="Riddiford N."/>
            <person name="Rosenzvit M."/>
            <person name="Salinas G."/>
            <person name="Wasmuth J.D."/>
            <person name="Zamanian M."/>
            <person name="Zheng Y."/>
            <person name="Cai X."/>
            <person name="Soberon X."/>
            <person name="Olson P.D."/>
            <person name="Laclette J.P."/>
            <person name="Brehm K."/>
            <person name="Berriman M."/>
            <person name="Garciarrubio A."/>
            <person name="Bobes R.J."/>
            <person name="Fragoso G."/>
            <person name="Sanchez-Flores A."/>
            <person name="Estrada K."/>
            <person name="Cevallos M.A."/>
            <person name="Morett E."/>
            <person name="Gonzalez V."/>
            <person name="Portillo T."/>
            <person name="Ochoa-Leyva A."/>
            <person name="Jose M.V."/>
            <person name="Sciutto E."/>
            <person name="Landa A."/>
            <person name="Jimenez L."/>
            <person name="Valdes V."/>
            <person name="Carrero J.C."/>
            <person name="Larralde C."/>
            <person name="Morales-Montor J."/>
            <person name="Limon-Lason J."/>
            <person name="Soberon X."/>
            <person name="Laclette J.P."/>
        </authorList>
    </citation>
    <scope>NUCLEOTIDE SEQUENCE [LARGE SCALE GENOMIC DNA]</scope>
</reference>
<dbReference type="WBParaSite" id="EgrG_000120000">
    <property type="protein sequence ID" value="EgrG_000120000"/>
    <property type="gene ID" value="EgrG_000120000"/>
</dbReference>
<protein>
    <recommendedName>
        <fullName evidence="1">DUF5731 domain-containing protein</fullName>
    </recommendedName>
</protein>
<feature type="domain" description="DUF5731" evidence="1">
    <location>
        <begin position="109"/>
        <end position="215"/>
    </location>
</feature>
<gene>
    <name evidence="2" type="ORF">EgrG_000120000</name>
</gene>
<accession>A0A068WT83</accession>
<reference evidence="4" key="3">
    <citation type="submission" date="2020-10" db="UniProtKB">
        <authorList>
            <consortium name="WormBaseParasite"/>
        </authorList>
    </citation>
    <scope>IDENTIFICATION</scope>
</reference>
<dbReference type="EMBL" id="LK028584">
    <property type="protein sequence ID" value="CDS21702.1"/>
    <property type="molecule type" value="Genomic_DNA"/>
</dbReference>
<evidence type="ECO:0000313" key="2">
    <source>
        <dbReference type="EMBL" id="CDS21702.1"/>
    </source>
</evidence>
<proteinExistence type="predicted"/>
<dbReference type="OrthoDB" id="6226062at2759"/>
<evidence type="ECO:0000259" key="1">
    <source>
        <dbReference type="Pfam" id="PF19002"/>
    </source>
</evidence>
<name>A0A068WT83_ECHGR</name>
<dbReference type="Proteomes" id="UP000492820">
    <property type="component" value="Unassembled WGS sequence"/>
</dbReference>
<dbReference type="InterPro" id="IPR043789">
    <property type="entry name" value="DUF5731"/>
</dbReference>
<evidence type="ECO:0000313" key="3">
    <source>
        <dbReference type="Proteomes" id="UP000492820"/>
    </source>
</evidence>
<dbReference type="AlphaFoldDB" id="A0A068WT83"/>
<sequence>MNTTCTRITLPASIFRPRLITPHPQSTTTKAATSKSRPLIDGFTRRLRAQRTRVCAWLERGGVFDSALMPQPRPRALLQDRLRCVVPASTNGNGDNASRWGPAPHACNMPLYEFQLHTCDNLYSPLTRSCCEGDQIAFELQQRGTWLYLSEFRCRCRTPAEIREITYARPLPPASRAIEPRFISMTCQAPPICRSLTTPCFYEVPNIAGLLTSGIYVCQCPRRYFCDAYHMRRPRVHTTTNTGQSIYFTFCQLSFF</sequence>
<dbReference type="Pfam" id="PF19002">
    <property type="entry name" value="DUF5731"/>
    <property type="match status" value="1"/>
</dbReference>
<reference evidence="2" key="2">
    <citation type="submission" date="2014-06" db="EMBL/GenBank/DDBJ databases">
        <authorList>
            <person name="Aslett M."/>
        </authorList>
    </citation>
    <scope>NUCLEOTIDE SEQUENCE</scope>
</reference>
<evidence type="ECO:0000313" key="4">
    <source>
        <dbReference type="WBParaSite" id="EgrG_000120000"/>
    </source>
</evidence>